<reference evidence="20" key="1">
    <citation type="submission" date="2016-03" db="EMBL/GenBank/DDBJ databases">
        <title>Updated assembly of Pseudogymnoascus destructans, the fungus causing white-nose syndrome of bats.</title>
        <authorList>
            <person name="Palmer J.M."/>
            <person name="Drees K.P."/>
            <person name="Foster J.T."/>
            <person name="Lindner D.L."/>
        </authorList>
    </citation>
    <scope>NUCLEOTIDE SEQUENCE [LARGE SCALE GENOMIC DNA]</scope>
    <source>
        <strain evidence="20">20631-21</strain>
    </source>
</reference>
<dbReference type="PROSITE" id="PS00086">
    <property type="entry name" value="CYTOCHROME_P450"/>
    <property type="match status" value="1"/>
</dbReference>
<dbReference type="GO" id="GO:0020037">
    <property type="term" value="F:heme binding"/>
    <property type="evidence" value="ECO:0007669"/>
    <property type="project" value="UniProtKB-UniRule"/>
</dbReference>
<keyword evidence="11 16" id="KW-0560">Oxidoreductase</keyword>
<evidence type="ECO:0000256" key="16">
    <source>
        <dbReference type="PIRNR" id="PIRNR000209"/>
    </source>
</evidence>
<dbReference type="PRINTS" id="PR00371">
    <property type="entry name" value="FPNCR"/>
</dbReference>
<dbReference type="InterPro" id="IPR017972">
    <property type="entry name" value="Cyt_P450_CS"/>
</dbReference>
<dbReference type="InterPro" id="IPR008254">
    <property type="entry name" value="Flavodoxin/NO_synth"/>
</dbReference>
<dbReference type="InterPro" id="IPR017938">
    <property type="entry name" value="Riboflavin_synthase-like_b-brl"/>
</dbReference>
<dbReference type="GO" id="GO:0003958">
    <property type="term" value="F:NADPH-hemoprotein reductase activity"/>
    <property type="evidence" value="ECO:0007669"/>
    <property type="project" value="UniProtKB-UniRule"/>
</dbReference>
<feature type="binding site" description="axial binding residue" evidence="17">
    <location>
        <position position="408"/>
    </location>
    <ligand>
        <name>heme</name>
        <dbReference type="ChEBI" id="CHEBI:30413"/>
    </ligand>
    <ligandPart>
        <name>Fe</name>
        <dbReference type="ChEBI" id="CHEBI:18248"/>
    </ligandPart>
</feature>
<dbReference type="Gene3D" id="1.10.630.10">
    <property type="entry name" value="Cytochrome P450"/>
    <property type="match status" value="1"/>
</dbReference>
<evidence type="ECO:0000256" key="10">
    <source>
        <dbReference type="ARBA" id="ARBA00022982"/>
    </source>
</evidence>
<dbReference type="RefSeq" id="XP_024319753.1">
    <property type="nucleotide sequence ID" value="XM_024472683.1"/>
</dbReference>
<evidence type="ECO:0000256" key="14">
    <source>
        <dbReference type="ARBA" id="ARBA00047827"/>
    </source>
</evidence>
<dbReference type="SUPFAM" id="SSF52218">
    <property type="entry name" value="Flavoproteins"/>
    <property type="match status" value="1"/>
</dbReference>
<dbReference type="Gene3D" id="2.40.30.10">
    <property type="entry name" value="Translation factors"/>
    <property type="match status" value="1"/>
</dbReference>
<dbReference type="InterPro" id="IPR001128">
    <property type="entry name" value="Cyt_P450"/>
</dbReference>
<dbReference type="PROSITE" id="PS51384">
    <property type="entry name" value="FAD_FR"/>
    <property type="match status" value="1"/>
</dbReference>
<dbReference type="eggNOG" id="KOG1158">
    <property type="taxonomic scope" value="Eukaryota"/>
</dbReference>
<evidence type="ECO:0000256" key="5">
    <source>
        <dbReference type="ARBA" id="ARBA00022630"/>
    </source>
</evidence>
<evidence type="ECO:0000256" key="4">
    <source>
        <dbReference type="ARBA" id="ARBA00022617"/>
    </source>
</evidence>
<comment type="catalytic activity">
    <reaction evidence="15 16">
        <text>2 oxidized [cytochrome P450] + NADPH = 2 reduced [cytochrome P450] + NADP(+) + H(+)</text>
        <dbReference type="Rhea" id="RHEA:24040"/>
        <dbReference type="Rhea" id="RHEA-COMP:14627"/>
        <dbReference type="Rhea" id="RHEA-COMP:14628"/>
        <dbReference type="ChEBI" id="CHEBI:15378"/>
        <dbReference type="ChEBI" id="CHEBI:55376"/>
        <dbReference type="ChEBI" id="CHEBI:57783"/>
        <dbReference type="ChEBI" id="CHEBI:58349"/>
        <dbReference type="ChEBI" id="CHEBI:60344"/>
        <dbReference type="EC" id="1.6.2.4"/>
    </reaction>
</comment>
<evidence type="ECO:0000256" key="15">
    <source>
        <dbReference type="ARBA" id="ARBA00049342"/>
    </source>
</evidence>
<dbReference type="eggNOG" id="KOG0158">
    <property type="taxonomic scope" value="Eukaryota"/>
</dbReference>
<evidence type="ECO:0000256" key="1">
    <source>
        <dbReference type="ARBA" id="ARBA00001971"/>
    </source>
</evidence>
<dbReference type="Gene3D" id="1.20.990.10">
    <property type="entry name" value="NADPH-cytochrome p450 Reductase, Chain A, domain 3"/>
    <property type="match status" value="1"/>
</dbReference>
<evidence type="ECO:0000256" key="7">
    <source>
        <dbReference type="ARBA" id="ARBA00022723"/>
    </source>
</evidence>
<dbReference type="Pfam" id="PF00175">
    <property type="entry name" value="NAD_binding_1"/>
    <property type="match status" value="1"/>
</dbReference>
<keyword evidence="6 16" id="KW-0288">FMN</keyword>
<evidence type="ECO:0000256" key="17">
    <source>
        <dbReference type="PIRSR" id="PIRSR000209-1"/>
    </source>
</evidence>
<dbReference type="InterPro" id="IPR003097">
    <property type="entry name" value="CysJ-like_FAD-binding"/>
</dbReference>
<dbReference type="Gene3D" id="3.40.50.80">
    <property type="entry name" value="Nucleotide-binding domain of ferredoxin-NADP reductase (FNR) module"/>
    <property type="match status" value="1"/>
</dbReference>
<dbReference type="GO" id="GO:0005506">
    <property type="term" value="F:iron ion binding"/>
    <property type="evidence" value="ECO:0007669"/>
    <property type="project" value="UniProtKB-UniRule"/>
</dbReference>
<evidence type="ECO:0000256" key="3">
    <source>
        <dbReference type="ARBA" id="ARBA00022448"/>
    </source>
</evidence>
<keyword evidence="5 16" id="KW-0285">Flavoprotein</keyword>
<dbReference type="EC" id="1.6.2.4" evidence="16"/>
<dbReference type="EMBL" id="KV441423">
    <property type="protein sequence ID" value="OAF54448.1"/>
    <property type="molecule type" value="Genomic_DNA"/>
</dbReference>
<evidence type="ECO:0000256" key="8">
    <source>
        <dbReference type="ARBA" id="ARBA00022827"/>
    </source>
</evidence>
<comment type="cofactor">
    <cofactor evidence="16">
        <name>FAD</name>
        <dbReference type="ChEBI" id="CHEBI:57692"/>
    </cofactor>
    <cofactor evidence="16">
        <name>FMN</name>
        <dbReference type="ChEBI" id="CHEBI:58210"/>
    </cofactor>
</comment>
<evidence type="ECO:0000256" key="11">
    <source>
        <dbReference type="ARBA" id="ARBA00023002"/>
    </source>
</evidence>
<keyword evidence="8 16" id="KW-0274">FAD</keyword>
<comment type="cofactor">
    <cofactor evidence="1 16 17">
        <name>heme</name>
        <dbReference type="ChEBI" id="CHEBI:30413"/>
    </cofactor>
</comment>
<dbReference type="AlphaFoldDB" id="A0A176ZX47"/>
<dbReference type="SUPFAM" id="SSF52343">
    <property type="entry name" value="Ferredoxin reductase-like, C-terminal NADP-linked domain"/>
    <property type="match status" value="1"/>
</dbReference>
<dbReference type="PROSITE" id="PS50902">
    <property type="entry name" value="FLAVODOXIN_LIKE"/>
    <property type="match status" value="1"/>
</dbReference>
<dbReference type="GeneID" id="36292275"/>
<dbReference type="PANTHER" id="PTHR19384">
    <property type="entry name" value="NITRIC OXIDE SYNTHASE-RELATED"/>
    <property type="match status" value="1"/>
</dbReference>
<evidence type="ECO:0000259" key="19">
    <source>
        <dbReference type="PROSITE" id="PS51384"/>
    </source>
</evidence>
<evidence type="ECO:0000313" key="20">
    <source>
        <dbReference type="EMBL" id="OAF54448.1"/>
    </source>
</evidence>
<gene>
    <name evidence="20" type="ORF">VC83_09239</name>
</gene>
<comment type="similarity">
    <text evidence="2 16">In the N-terminal section; belongs to the cytochrome P450 family.</text>
</comment>
<proteinExistence type="inferred from homology"/>
<dbReference type="InterPro" id="IPR001433">
    <property type="entry name" value="OxRdtase_FAD/NAD-bd"/>
</dbReference>
<dbReference type="OrthoDB" id="1470350at2759"/>
<protein>
    <recommendedName>
        <fullName evidence="16">Bifunctional cytochrome P450/NADPH--P450 reductase</fullName>
    </recommendedName>
    <domain>
        <recommendedName>
            <fullName evidence="16">Cytochrome P450</fullName>
            <ecNumber evidence="16">1.14.14.1</ecNumber>
        </recommendedName>
    </domain>
    <domain>
        <recommendedName>
            <fullName evidence="16">NADPH--cytochrome P450 reductase</fullName>
            <ecNumber evidence="16">1.6.2.4</ecNumber>
        </recommendedName>
    </domain>
</protein>
<evidence type="ECO:0000256" key="6">
    <source>
        <dbReference type="ARBA" id="ARBA00022643"/>
    </source>
</evidence>
<dbReference type="GO" id="GO:0010181">
    <property type="term" value="F:FMN binding"/>
    <property type="evidence" value="ECO:0007669"/>
    <property type="project" value="UniProtKB-UniRule"/>
</dbReference>
<dbReference type="CDD" id="cd06206">
    <property type="entry name" value="bifunctional_CYPOR"/>
    <property type="match status" value="1"/>
</dbReference>
<dbReference type="InterPro" id="IPR001094">
    <property type="entry name" value="Flavdoxin-like"/>
</dbReference>
<evidence type="ECO:0000256" key="12">
    <source>
        <dbReference type="ARBA" id="ARBA00023004"/>
    </source>
</evidence>
<feature type="domain" description="Flavodoxin-like" evidence="18">
    <location>
        <begin position="500"/>
        <end position="640"/>
    </location>
</feature>
<dbReference type="FunFam" id="1.10.630.10:FF:000040">
    <property type="entry name" value="Bifunctional cytochrome P450/NADPH--P450 reductase"/>
    <property type="match status" value="1"/>
</dbReference>
<keyword evidence="13 16" id="KW-0503">Monooxygenase</keyword>
<keyword evidence="10 16" id="KW-0249">Electron transport</keyword>
<sequence>MSESIPGPPPLPIVGNAHNLDLVNSFTTFRNLADTYGPIFKLTIGGFEKIFITTHALMDEVCDEKRFTKLVSGSLAQIRNGVKDGLFTAHPGEHNWEIAHRVLLPAFGPISIRSMYDEMHDIASQLVIKWARFGSNEKIHVTDDFTKLTLDSIALCAMGTRFNSFYHEEMHPFVNAMVGFLAESGARANRPAVMQYFMRSAQQKYDADIALLKKVAGEVVAERRAHPSDKKDLLNAMLKGKDVKTGEEMTEESILNNMITFLIAGHETTSGLLSFLFYNLIKHPSAYQAAQRQVDEVVGRGPITVDHMSKFPYIEACMRETLRLTPSAIAYQMQARPESTEDPICLGGGKYEIKKGQGIICVIPQVQRDPAVYGDDADFFKPERMLGDAFAKLPRNAWKPFGNGVRGCIGRPFAWQETILTTVMLLQHFNFRFDDASYQLQIKQTLTIKPKDFFMRATLRHDLDPIQLEKNLHVDLSAESKKEKDRKAIVSSAGTAKKSLTILYGSNAGTCEALAQNLARVASSHGYRAQVDPLDAGVDKISKKHPVVLICSSYEGQPPDNAAQFVEWVQNLSGHALTGVKFAVYGCGSHDWNATFHKVPKLLDAELERSGATRIADTGLGDVANGDIFDDFDKWQDEKLWSSIGGEVAAGEESIEIEIDTDARKSTLRQDVKEAIVISNQVLTAEGVPEKRHIVLRLPSGMSYNSGDYLAVLPINDQKNIRRVLKRYSLPWDAVLTIKVGANTTLPTGHPVSAMGVLGAYVELSQPATRKNIARIAATIPDEKTREKVLSLAGKDFDDEISKKRRSPLDLLEEYPSAELLLGDFLAMLPPMRIRQYSISSTPLADPTTASLTWSVLDAPSKITGSKRFLGVASNYLSNVGEGDRIHVTVKESHSNFHPPRDIANTPVIMLCAGTGLAPFRGFIQERAIQFQAGRKIAPAYLFIGCTHPEKDALFKDELQQWTTDGIVKVFYAFSTATEESKGCRHVQDRLWEERDEMAKVFNNGAKLFVCGSRMVGEGVAAMTKKIFQTHYDTIGKPKTDEEVESWFQDMKSDRYSSDVFA</sequence>
<dbReference type="GO" id="GO:0005829">
    <property type="term" value="C:cytosol"/>
    <property type="evidence" value="ECO:0007669"/>
    <property type="project" value="TreeGrafter"/>
</dbReference>
<feature type="domain" description="FAD-binding FR-type" evidence="19">
    <location>
        <begin position="670"/>
        <end position="900"/>
    </location>
</feature>
<evidence type="ECO:0000256" key="9">
    <source>
        <dbReference type="ARBA" id="ARBA00022857"/>
    </source>
</evidence>
<dbReference type="PIRSF" id="PIRSF000209">
    <property type="entry name" value="Bifunctional_P450_P450R"/>
    <property type="match status" value="1"/>
</dbReference>
<dbReference type="FunFam" id="2.40.30.10:FF:000198">
    <property type="entry name" value="Bifunctional cytochrome P450/NADPH--P450 reductase"/>
    <property type="match status" value="1"/>
</dbReference>
<keyword evidence="12 16" id="KW-0408">Iron</keyword>
<name>A0A176ZX47_9PEZI</name>
<dbReference type="Gene3D" id="3.40.50.360">
    <property type="match status" value="1"/>
</dbReference>
<dbReference type="PRINTS" id="PR00369">
    <property type="entry name" value="FLAVODOXIN"/>
</dbReference>
<keyword evidence="4 16" id="KW-0349">Heme</keyword>
<dbReference type="Proteomes" id="UP000077154">
    <property type="component" value="Unassembled WGS sequence"/>
</dbReference>
<accession>A0A176ZX47</accession>
<dbReference type="SUPFAM" id="SSF48264">
    <property type="entry name" value="Cytochrome P450"/>
    <property type="match status" value="1"/>
</dbReference>
<evidence type="ECO:0000259" key="18">
    <source>
        <dbReference type="PROSITE" id="PS50902"/>
    </source>
</evidence>
<dbReference type="PANTHER" id="PTHR19384:SF127">
    <property type="entry name" value="BIFUNCTIONAL CYTOCHROME P450_NADPH--P450 REDUCTASE"/>
    <property type="match status" value="1"/>
</dbReference>
<dbReference type="InterPro" id="IPR001709">
    <property type="entry name" value="Flavoprot_Pyr_Nucl_cyt_Rdtase"/>
</dbReference>
<dbReference type="GO" id="GO:0050660">
    <property type="term" value="F:flavin adenine dinucleotide binding"/>
    <property type="evidence" value="ECO:0007669"/>
    <property type="project" value="TreeGrafter"/>
</dbReference>
<dbReference type="InterPro" id="IPR029039">
    <property type="entry name" value="Flavoprotein-like_sf"/>
</dbReference>
<dbReference type="Pfam" id="PF00067">
    <property type="entry name" value="p450"/>
    <property type="match status" value="1"/>
</dbReference>
<dbReference type="InterPro" id="IPR036396">
    <property type="entry name" value="Cyt_P450_sf"/>
</dbReference>
<dbReference type="VEuPathDB" id="FungiDB:GMDG_07458"/>
<dbReference type="Pfam" id="PF00258">
    <property type="entry name" value="Flavodoxin_1"/>
    <property type="match status" value="1"/>
</dbReference>
<dbReference type="SUPFAM" id="SSF63380">
    <property type="entry name" value="Riboflavin synthase domain-like"/>
    <property type="match status" value="1"/>
</dbReference>
<comment type="catalytic activity">
    <reaction evidence="14 16">
        <text>an organic molecule + reduced [NADPH--hemoprotein reductase] + O2 = an alcohol + oxidized [NADPH--hemoprotein reductase] + H2O + H(+)</text>
        <dbReference type="Rhea" id="RHEA:17149"/>
        <dbReference type="Rhea" id="RHEA-COMP:11964"/>
        <dbReference type="Rhea" id="RHEA-COMP:11965"/>
        <dbReference type="ChEBI" id="CHEBI:15377"/>
        <dbReference type="ChEBI" id="CHEBI:15378"/>
        <dbReference type="ChEBI" id="CHEBI:15379"/>
        <dbReference type="ChEBI" id="CHEBI:30879"/>
        <dbReference type="ChEBI" id="CHEBI:57618"/>
        <dbReference type="ChEBI" id="CHEBI:58210"/>
        <dbReference type="ChEBI" id="CHEBI:142491"/>
        <dbReference type="EC" id="1.14.14.1"/>
    </reaction>
</comment>
<dbReference type="CDD" id="cd11068">
    <property type="entry name" value="CYP120A1"/>
    <property type="match status" value="1"/>
</dbReference>
<dbReference type="GO" id="GO:0070330">
    <property type="term" value="F:aromatase activity"/>
    <property type="evidence" value="ECO:0007669"/>
    <property type="project" value="UniProtKB-UniRule"/>
</dbReference>
<dbReference type="Pfam" id="PF00667">
    <property type="entry name" value="FAD_binding_1"/>
    <property type="match status" value="1"/>
</dbReference>
<organism evidence="20">
    <name type="scientific">Pseudogymnoascus destructans</name>
    <dbReference type="NCBI Taxonomy" id="655981"/>
    <lineage>
        <taxon>Eukaryota</taxon>
        <taxon>Fungi</taxon>
        <taxon>Dikarya</taxon>
        <taxon>Ascomycota</taxon>
        <taxon>Pezizomycotina</taxon>
        <taxon>Leotiomycetes</taxon>
        <taxon>Thelebolales</taxon>
        <taxon>Thelebolaceae</taxon>
        <taxon>Pseudogymnoascus</taxon>
    </lineage>
</organism>
<dbReference type="EC" id="1.14.14.1" evidence="16"/>
<dbReference type="InterPro" id="IPR039261">
    <property type="entry name" value="FNR_nucleotide-bd"/>
</dbReference>
<dbReference type="InterPro" id="IPR017927">
    <property type="entry name" value="FAD-bd_FR_type"/>
</dbReference>
<keyword evidence="3 16" id="KW-0813">Transport</keyword>
<keyword evidence="7 16" id="KW-0479">Metal-binding</keyword>
<evidence type="ECO:0000256" key="2">
    <source>
        <dbReference type="ARBA" id="ARBA00010018"/>
    </source>
</evidence>
<evidence type="ECO:0000256" key="13">
    <source>
        <dbReference type="ARBA" id="ARBA00023033"/>
    </source>
</evidence>
<dbReference type="InterPro" id="IPR023173">
    <property type="entry name" value="NADPH_Cyt_P450_Rdtase_alpha"/>
</dbReference>
<keyword evidence="9 16" id="KW-0521">NADP</keyword>
<dbReference type="InterPro" id="IPR023206">
    <property type="entry name" value="Bifunctional_P450_P450_red"/>
</dbReference>